<dbReference type="InterPro" id="IPR026565">
    <property type="entry name" value="PPDK_reg"/>
</dbReference>
<dbReference type="PANTHER" id="PTHR31756:SF3">
    <property type="entry name" value="PYRUVATE, PHOSPHATE DIKINASE REGULATORY PROTEIN 1, CHLOROPLASTIC"/>
    <property type="match status" value="1"/>
</dbReference>
<reference evidence="7" key="2">
    <citation type="submission" date="2023-04" db="EMBL/GenBank/DDBJ databases">
        <title>Novel strain of Lactilactobacillus sakei and use thereof.</title>
        <authorList>
            <person name="Kim S.Y."/>
        </authorList>
    </citation>
    <scope>NUCLEOTIDE SEQUENCE</scope>
    <source>
        <strain evidence="7">HUP1</strain>
    </source>
</reference>
<dbReference type="Proteomes" id="UP001179858">
    <property type="component" value="Chromosome"/>
</dbReference>
<dbReference type="EMBL" id="OKRC01000002">
    <property type="protein sequence ID" value="SPE19903.1"/>
    <property type="molecule type" value="Genomic_DNA"/>
</dbReference>
<proteinExistence type="inferred from homology"/>
<evidence type="ECO:0000256" key="3">
    <source>
        <dbReference type="ARBA" id="ARBA00022741"/>
    </source>
</evidence>
<dbReference type="EC" id="2.7.4.27" evidence="5"/>
<evidence type="ECO:0000256" key="2">
    <source>
        <dbReference type="ARBA" id="ARBA00022679"/>
    </source>
</evidence>
<evidence type="ECO:0000256" key="4">
    <source>
        <dbReference type="ARBA" id="ARBA00022777"/>
    </source>
</evidence>
<dbReference type="GO" id="GO:0005524">
    <property type="term" value="F:ATP binding"/>
    <property type="evidence" value="ECO:0007669"/>
    <property type="project" value="InterPro"/>
</dbReference>
<dbReference type="RefSeq" id="WP_016265270.1">
    <property type="nucleotide sequence ID" value="NZ_BJLN01000015.1"/>
</dbReference>
<dbReference type="EC" id="2.7.11.32" evidence="5"/>
<comment type="catalytic activity">
    <reaction evidence="5">
        <text>N(tele)-phospho-L-histidyl/O-phospho-L-threonyl-[pyruvate, phosphate dikinase] + phosphate + H(+) = N(tele)-phospho-L-histidyl/L-threonyl-[pyruvate, phosphate dikinase] + diphosphate</text>
        <dbReference type="Rhea" id="RHEA:43696"/>
        <dbReference type="Rhea" id="RHEA-COMP:10650"/>
        <dbReference type="Rhea" id="RHEA-COMP:10651"/>
        <dbReference type="ChEBI" id="CHEBI:15378"/>
        <dbReference type="ChEBI" id="CHEBI:30013"/>
        <dbReference type="ChEBI" id="CHEBI:33019"/>
        <dbReference type="ChEBI" id="CHEBI:43474"/>
        <dbReference type="ChEBI" id="CHEBI:61977"/>
        <dbReference type="ChEBI" id="CHEBI:83586"/>
        <dbReference type="EC" id="2.7.4.27"/>
    </reaction>
</comment>
<keyword evidence="2 5" id="KW-0808">Transferase</keyword>
<accession>A0A094Y001</accession>
<feature type="binding site" evidence="5">
    <location>
        <begin position="150"/>
        <end position="157"/>
    </location>
    <ligand>
        <name>ADP</name>
        <dbReference type="ChEBI" id="CHEBI:456216"/>
    </ligand>
</feature>
<evidence type="ECO:0000313" key="6">
    <source>
        <dbReference type="EMBL" id="SPE19903.1"/>
    </source>
</evidence>
<evidence type="ECO:0000256" key="5">
    <source>
        <dbReference type="HAMAP-Rule" id="MF_00921"/>
    </source>
</evidence>
<dbReference type="PANTHER" id="PTHR31756">
    <property type="entry name" value="PYRUVATE, PHOSPHATE DIKINASE REGULATORY PROTEIN 1, CHLOROPLASTIC"/>
    <property type="match status" value="1"/>
</dbReference>
<dbReference type="Pfam" id="PF03618">
    <property type="entry name" value="Kinase-PPPase"/>
    <property type="match status" value="1"/>
</dbReference>
<dbReference type="GeneID" id="57132065"/>
<keyword evidence="3 5" id="KW-0547">Nucleotide-binding</keyword>
<evidence type="ECO:0000313" key="8">
    <source>
        <dbReference type="Proteomes" id="UP000239650"/>
    </source>
</evidence>
<dbReference type="GO" id="GO:0016776">
    <property type="term" value="F:phosphotransferase activity, phosphate group as acceptor"/>
    <property type="evidence" value="ECO:0007669"/>
    <property type="project" value="UniProtKB-UniRule"/>
</dbReference>
<comment type="catalytic activity">
    <reaction evidence="5">
        <text>N(tele)-phospho-L-histidyl/L-threonyl-[pyruvate, phosphate dikinase] + ADP = N(tele)-phospho-L-histidyl/O-phospho-L-threonyl-[pyruvate, phosphate dikinase] + AMP + H(+)</text>
        <dbReference type="Rhea" id="RHEA:43692"/>
        <dbReference type="Rhea" id="RHEA-COMP:10650"/>
        <dbReference type="Rhea" id="RHEA-COMP:10651"/>
        <dbReference type="ChEBI" id="CHEBI:15378"/>
        <dbReference type="ChEBI" id="CHEBI:30013"/>
        <dbReference type="ChEBI" id="CHEBI:61977"/>
        <dbReference type="ChEBI" id="CHEBI:83586"/>
        <dbReference type="ChEBI" id="CHEBI:456215"/>
        <dbReference type="ChEBI" id="CHEBI:456216"/>
        <dbReference type="EC" id="2.7.11.32"/>
    </reaction>
</comment>
<dbReference type="Proteomes" id="UP000239650">
    <property type="component" value="Unassembled WGS sequence"/>
</dbReference>
<dbReference type="AlphaFoldDB" id="A0A094Y001"/>
<evidence type="ECO:0000313" key="7">
    <source>
        <dbReference type="EMBL" id="WGI18415.1"/>
    </source>
</evidence>
<keyword evidence="6" id="KW-0670">Pyruvate</keyword>
<keyword evidence="1 5" id="KW-0723">Serine/threonine-protein kinase</keyword>
<keyword evidence="4 5" id="KW-0418">Kinase</keyword>
<dbReference type="InterPro" id="IPR005177">
    <property type="entry name" value="Kinase-pyrophosphorylase"/>
</dbReference>
<dbReference type="HAMAP" id="MF_00921">
    <property type="entry name" value="PDRP"/>
    <property type="match status" value="1"/>
</dbReference>
<reference evidence="6 8" key="1">
    <citation type="submission" date="2018-02" db="EMBL/GenBank/DDBJ databases">
        <authorList>
            <person name="Rodrigo-Torres L."/>
            <person name="Arahal R. D."/>
            <person name="Lucena T."/>
        </authorList>
    </citation>
    <scope>NUCLEOTIDE SEQUENCE [LARGE SCALE GENOMIC DNA]</scope>
    <source>
        <strain evidence="6 8">CECT 9267</strain>
    </source>
</reference>
<protein>
    <recommendedName>
        <fullName evidence="5">Putative pyruvate, phosphate dikinase regulatory protein</fullName>
        <shortName evidence="5">PPDK regulatory protein</shortName>
        <ecNumber evidence="5">2.7.11.32</ecNumber>
        <ecNumber evidence="5">2.7.4.27</ecNumber>
    </recommendedName>
</protein>
<evidence type="ECO:0000256" key="1">
    <source>
        <dbReference type="ARBA" id="ARBA00022527"/>
    </source>
</evidence>
<name>A0A094Y001_LATSK</name>
<sequence>MSAIPIFIISDSIGETARTVIAAVNAQFPASVTLKIQRFPFITDQKTLTPILQDAHQEQAIIVTTLVNHTLQETVTQFCQAKHLTLIDLLSSLTTAISERSQTASLETPGSLRKLDEHYFHRISAMEFAVRYDDGQDPRGLLEADIVLLGVSRTSKTPLSMYLANQNYRVANLPLIPNVPLPKELFKVPAHKIIGLTMPLSTLLKIRQERLATLGLPQTTNYSNMTTVGDELAYANQIFEQLNATTINVAGRSIEETASLIQTLI</sequence>
<dbReference type="NCBIfam" id="NF003742">
    <property type="entry name" value="PRK05339.1"/>
    <property type="match status" value="1"/>
</dbReference>
<gene>
    <name evidence="6" type="primary">yqfL_2</name>
    <name evidence="6" type="ORF">LAS9267_00725</name>
    <name evidence="7" type="ORF">QBD03_06545</name>
</gene>
<dbReference type="GO" id="GO:0043531">
    <property type="term" value="F:ADP binding"/>
    <property type="evidence" value="ECO:0007669"/>
    <property type="project" value="UniProtKB-UniRule"/>
</dbReference>
<dbReference type="GO" id="GO:0004674">
    <property type="term" value="F:protein serine/threonine kinase activity"/>
    <property type="evidence" value="ECO:0007669"/>
    <property type="project" value="UniProtKB-UniRule"/>
</dbReference>
<organism evidence="6 8">
    <name type="scientific">Latilactobacillus sakei</name>
    <name type="common">Lactobacillus sakei</name>
    <dbReference type="NCBI Taxonomy" id="1599"/>
    <lineage>
        <taxon>Bacteria</taxon>
        <taxon>Bacillati</taxon>
        <taxon>Bacillota</taxon>
        <taxon>Bacilli</taxon>
        <taxon>Lactobacillales</taxon>
        <taxon>Lactobacillaceae</taxon>
        <taxon>Latilactobacillus</taxon>
    </lineage>
</organism>
<comment type="function">
    <text evidence="5">Bifunctional serine/threonine kinase and phosphorylase involved in the regulation of the pyruvate, phosphate dikinase (PPDK) by catalyzing its phosphorylation/dephosphorylation.</text>
</comment>
<dbReference type="EMBL" id="CP122959">
    <property type="protein sequence ID" value="WGI18415.1"/>
    <property type="molecule type" value="Genomic_DNA"/>
</dbReference>
<comment type="similarity">
    <text evidence="5">Belongs to the pyruvate, phosphate/water dikinase regulatory protein family. PDRP subfamily.</text>
</comment>